<protein>
    <recommendedName>
        <fullName evidence="4">Nicotinamide riboside transporter PnuC</fullName>
    </recommendedName>
</protein>
<evidence type="ECO:0000256" key="9">
    <source>
        <dbReference type="ARBA" id="ARBA00023136"/>
    </source>
</evidence>
<keyword evidence="5" id="KW-0813">Transport</keyword>
<feature type="transmembrane region" description="Helical" evidence="10">
    <location>
        <begin position="16"/>
        <end position="34"/>
    </location>
</feature>
<evidence type="ECO:0000256" key="8">
    <source>
        <dbReference type="ARBA" id="ARBA00022989"/>
    </source>
</evidence>
<keyword evidence="8 10" id="KW-1133">Transmembrane helix</keyword>
<comment type="function">
    <text evidence="1">Required for nicotinamide riboside transport across the inner membrane.</text>
</comment>
<evidence type="ECO:0000256" key="4">
    <source>
        <dbReference type="ARBA" id="ARBA00017522"/>
    </source>
</evidence>
<feature type="transmembrane region" description="Helical" evidence="10">
    <location>
        <begin position="154"/>
        <end position="170"/>
    </location>
</feature>
<evidence type="ECO:0000256" key="1">
    <source>
        <dbReference type="ARBA" id="ARBA00002672"/>
    </source>
</evidence>
<feature type="transmembrane region" description="Helical" evidence="10">
    <location>
        <begin position="176"/>
        <end position="194"/>
    </location>
</feature>
<feature type="transmembrane region" description="Helical" evidence="10">
    <location>
        <begin position="102"/>
        <end position="120"/>
    </location>
</feature>
<accession>H1Y4Q6</accession>
<dbReference type="PANTHER" id="PTHR36122">
    <property type="entry name" value="NICOTINAMIDE RIBOSIDE TRANSPORTER PNUC"/>
    <property type="match status" value="1"/>
</dbReference>
<dbReference type="OrthoDB" id="9791248at2"/>
<feature type="transmembrane region" description="Helical" evidence="10">
    <location>
        <begin position="41"/>
        <end position="58"/>
    </location>
</feature>
<gene>
    <name evidence="11" type="ORF">Mucpa_4009</name>
</gene>
<evidence type="ECO:0000313" key="11">
    <source>
        <dbReference type="EMBL" id="EHQ28100.1"/>
    </source>
</evidence>
<keyword evidence="9 10" id="KW-0472">Membrane</keyword>
<evidence type="ECO:0000256" key="10">
    <source>
        <dbReference type="SAM" id="Phobius"/>
    </source>
</evidence>
<dbReference type="HOGENOM" id="CLU_076589_2_0_10"/>
<comment type="subcellular location">
    <subcellularLocation>
        <location evidence="2">Cell membrane</location>
        <topology evidence="2">Multi-pass membrane protein</topology>
    </subcellularLocation>
</comment>
<evidence type="ECO:0000256" key="2">
    <source>
        <dbReference type="ARBA" id="ARBA00004651"/>
    </source>
</evidence>
<keyword evidence="12" id="KW-1185">Reference proteome</keyword>
<evidence type="ECO:0000256" key="5">
    <source>
        <dbReference type="ARBA" id="ARBA00022448"/>
    </source>
</evidence>
<dbReference type="AlphaFoldDB" id="H1Y4Q6"/>
<dbReference type="Pfam" id="PF04973">
    <property type="entry name" value="NMN_transporter"/>
    <property type="match status" value="1"/>
</dbReference>
<feature type="transmembrane region" description="Helical" evidence="10">
    <location>
        <begin position="126"/>
        <end position="147"/>
    </location>
</feature>
<dbReference type="eggNOG" id="COG3201">
    <property type="taxonomic scope" value="Bacteria"/>
</dbReference>
<feature type="transmembrane region" description="Helical" evidence="10">
    <location>
        <begin position="64"/>
        <end position="81"/>
    </location>
</feature>
<evidence type="ECO:0000256" key="6">
    <source>
        <dbReference type="ARBA" id="ARBA00022475"/>
    </source>
</evidence>
<dbReference type="NCBIfam" id="TIGR01528">
    <property type="entry name" value="NMN_trans_PnuC"/>
    <property type="match status" value="1"/>
</dbReference>
<dbReference type="Proteomes" id="UP000002774">
    <property type="component" value="Chromosome"/>
</dbReference>
<reference evidence="11" key="1">
    <citation type="submission" date="2011-09" db="EMBL/GenBank/DDBJ databases">
        <title>The permanent draft genome of Mucilaginibacter paludis DSM 18603.</title>
        <authorList>
            <consortium name="US DOE Joint Genome Institute (JGI-PGF)"/>
            <person name="Lucas S."/>
            <person name="Han J."/>
            <person name="Lapidus A."/>
            <person name="Bruce D."/>
            <person name="Goodwin L."/>
            <person name="Pitluck S."/>
            <person name="Peters L."/>
            <person name="Kyrpides N."/>
            <person name="Mavromatis K."/>
            <person name="Ivanova N."/>
            <person name="Mikhailova N."/>
            <person name="Held B."/>
            <person name="Detter J.C."/>
            <person name="Tapia R."/>
            <person name="Han C."/>
            <person name="Land M."/>
            <person name="Hauser L."/>
            <person name="Markowitz V."/>
            <person name="Cheng J.-F."/>
            <person name="Hugenholtz P."/>
            <person name="Woyke T."/>
            <person name="Wu D."/>
            <person name="Tindall B."/>
            <person name="Brambilla E."/>
            <person name="Klenk H.-P."/>
            <person name="Eisen J.A."/>
        </authorList>
    </citation>
    <scope>NUCLEOTIDE SEQUENCE [LARGE SCALE GENOMIC DNA]</scope>
    <source>
        <strain evidence="11">DSM 18603</strain>
    </source>
</reference>
<organism evidence="11 12">
    <name type="scientific">Mucilaginibacter paludis DSM 18603</name>
    <dbReference type="NCBI Taxonomy" id="714943"/>
    <lineage>
        <taxon>Bacteria</taxon>
        <taxon>Pseudomonadati</taxon>
        <taxon>Bacteroidota</taxon>
        <taxon>Sphingobacteriia</taxon>
        <taxon>Sphingobacteriales</taxon>
        <taxon>Sphingobacteriaceae</taxon>
        <taxon>Mucilaginibacter</taxon>
    </lineage>
</organism>
<proteinExistence type="inferred from homology"/>
<dbReference type="InterPro" id="IPR006419">
    <property type="entry name" value="NMN_transpt_PnuC"/>
</dbReference>
<dbReference type="RefSeq" id="WP_008508846.1">
    <property type="nucleotide sequence ID" value="NZ_CM001403.1"/>
</dbReference>
<dbReference type="GO" id="GO:0034257">
    <property type="term" value="F:nicotinamide riboside transmembrane transporter activity"/>
    <property type="evidence" value="ECO:0007669"/>
    <property type="project" value="InterPro"/>
</dbReference>
<dbReference type="STRING" id="714943.Mucpa_4009"/>
<dbReference type="PANTHER" id="PTHR36122:SF2">
    <property type="entry name" value="NICOTINAMIDE RIBOSIDE TRANSPORTER PNUC"/>
    <property type="match status" value="1"/>
</dbReference>
<keyword evidence="7 10" id="KW-0812">Transmembrane</keyword>
<name>H1Y4Q6_9SPHI</name>
<comment type="similarity">
    <text evidence="3">Belongs to the nicotinamide ribonucleoside (NR) uptake permease (TC 4.B.1) family.</text>
</comment>
<evidence type="ECO:0000256" key="3">
    <source>
        <dbReference type="ARBA" id="ARBA00006669"/>
    </source>
</evidence>
<dbReference type="EMBL" id="CM001403">
    <property type="protein sequence ID" value="EHQ28100.1"/>
    <property type="molecule type" value="Genomic_DNA"/>
</dbReference>
<evidence type="ECO:0000256" key="7">
    <source>
        <dbReference type="ARBA" id="ARBA00022692"/>
    </source>
</evidence>
<dbReference type="GO" id="GO:0005886">
    <property type="term" value="C:plasma membrane"/>
    <property type="evidence" value="ECO:0007669"/>
    <property type="project" value="UniProtKB-SubCell"/>
</dbReference>
<keyword evidence="6" id="KW-1003">Cell membrane</keyword>
<sequence>MHWHDWYNLFIEQMKHTSLIEWLAVAFGVAEVLLARVNNIWLYPMGILGTVLGIYLLLDVQLYAESLLNVYYLVMSFYGWYLWVRKSDKPPVKISYSTAREWVVTMVIIIVGGVFLYYVLKTYTPSNVPALDAFVAATGWAGMWLLAKRKIENWVILNISNIVAIPLLFYKKLPMLAALTAFLFIVAIWGFFDWRKIYNKEKSPATY</sequence>
<evidence type="ECO:0000313" key="12">
    <source>
        <dbReference type="Proteomes" id="UP000002774"/>
    </source>
</evidence>